<accession>A0A7R9R1L5</accession>
<dbReference type="AlphaFoldDB" id="A0A7R9R1L5"/>
<name>A0A7R9R1L5_9ACAR</name>
<sequence length="95" mass="10752">MQIINSRISNKSNIDSHDLEICFKLVSLMAKSEQNSTALKPKDSAVMKWSTDNCYCNLNAISAKKPSYELNLSFQTSSSVDAKEKFYKTLEFFGK</sequence>
<organism evidence="1">
    <name type="scientific">Oppiella nova</name>
    <dbReference type="NCBI Taxonomy" id="334625"/>
    <lineage>
        <taxon>Eukaryota</taxon>
        <taxon>Metazoa</taxon>
        <taxon>Ecdysozoa</taxon>
        <taxon>Arthropoda</taxon>
        <taxon>Chelicerata</taxon>
        <taxon>Arachnida</taxon>
        <taxon>Acari</taxon>
        <taxon>Acariformes</taxon>
        <taxon>Sarcoptiformes</taxon>
        <taxon>Oribatida</taxon>
        <taxon>Brachypylina</taxon>
        <taxon>Oppioidea</taxon>
        <taxon>Oppiidae</taxon>
        <taxon>Oppiella</taxon>
    </lineage>
</organism>
<evidence type="ECO:0000313" key="1">
    <source>
        <dbReference type="EMBL" id="CAD7666562.1"/>
    </source>
</evidence>
<proteinExistence type="predicted"/>
<evidence type="ECO:0000313" key="2">
    <source>
        <dbReference type="Proteomes" id="UP000728032"/>
    </source>
</evidence>
<reference evidence="1" key="1">
    <citation type="submission" date="2020-11" db="EMBL/GenBank/DDBJ databases">
        <authorList>
            <person name="Tran Van P."/>
        </authorList>
    </citation>
    <scope>NUCLEOTIDE SEQUENCE</scope>
</reference>
<dbReference type="Proteomes" id="UP000728032">
    <property type="component" value="Unassembled WGS sequence"/>
</dbReference>
<dbReference type="EMBL" id="CAJPVJ010054695">
    <property type="protein sequence ID" value="CAG2183528.1"/>
    <property type="molecule type" value="Genomic_DNA"/>
</dbReference>
<keyword evidence="2" id="KW-1185">Reference proteome</keyword>
<dbReference type="EMBL" id="OC969520">
    <property type="protein sequence ID" value="CAD7666562.1"/>
    <property type="molecule type" value="Genomic_DNA"/>
</dbReference>
<gene>
    <name evidence="1" type="ORF">ONB1V03_LOCUS22948</name>
</gene>
<protein>
    <submittedName>
        <fullName evidence="1">Uncharacterized protein</fullName>
    </submittedName>
</protein>